<accession>A0A3M5RTL3</accession>
<dbReference type="EMBL" id="RBTT01000023">
    <property type="protein sequence ID" value="RMU12392.1"/>
    <property type="molecule type" value="Genomic_DNA"/>
</dbReference>
<protein>
    <submittedName>
        <fullName evidence="1">Uncharacterized protein</fullName>
    </submittedName>
</protein>
<reference evidence="1 2" key="1">
    <citation type="submission" date="2018-08" db="EMBL/GenBank/DDBJ databases">
        <title>Recombination of ecologically and evolutionarily significant loci maintains genetic cohesion in the Pseudomonas syringae species complex.</title>
        <authorList>
            <person name="Dillon M."/>
            <person name="Thakur S."/>
            <person name="Almeida R.N.D."/>
            <person name="Weir B.S."/>
            <person name="Guttman D.S."/>
        </authorList>
    </citation>
    <scope>NUCLEOTIDE SEQUENCE [LARGE SCALE GENOMIC DNA]</scope>
    <source>
        <strain evidence="1 2">ICMP 9829</strain>
    </source>
</reference>
<organism evidence="1 2">
    <name type="scientific">Pseudomonas syringae pv. coriandricola</name>
    <dbReference type="NCBI Taxonomy" id="264453"/>
    <lineage>
        <taxon>Bacteria</taxon>
        <taxon>Pseudomonadati</taxon>
        <taxon>Pseudomonadota</taxon>
        <taxon>Gammaproteobacteria</taxon>
        <taxon>Pseudomonadales</taxon>
        <taxon>Pseudomonadaceae</taxon>
        <taxon>Pseudomonas</taxon>
    </lineage>
</organism>
<dbReference type="RefSeq" id="WP_105224090.1">
    <property type="nucleotide sequence ID" value="NZ_RBRV01000243.1"/>
</dbReference>
<sequence length="126" mass="14055">MPDDNRITLVLRPREGETLDGLQFHSKLGAPVSVGRALGVIASVSEGNAVEQLLDTGLCANIEDHMRAAADARRYRWLREVAWDTPRQDLALRDRHQNMLTDSDLDAEIDRAMQAYPCVTAQEPQS</sequence>
<name>A0A3M5RTL3_9PSED</name>
<dbReference type="Proteomes" id="UP000274212">
    <property type="component" value="Unassembled WGS sequence"/>
</dbReference>
<proteinExistence type="predicted"/>
<evidence type="ECO:0000313" key="1">
    <source>
        <dbReference type="EMBL" id="RMU12392.1"/>
    </source>
</evidence>
<evidence type="ECO:0000313" key="2">
    <source>
        <dbReference type="Proteomes" id="UP000274212"/>
    </source>
</evidence>
<dbReference type="AlphaFoldDB" id="A0A3M5RTL3"/>
<comment type="caution">
    <text evidence="1">The sequence shown here is derived from an EMBL/GenBank/DDBJ whole genome shotgun (WGS) entry which is preliminary data.</text>
</comment>
<gene>
    <name evidence="1" type="ORF">ALP36_00296</name>
</gene>